<feature type="transmembrane region" description="Helical" evidence="5">
    <location>
        <begin position="235"/>
        <end position="258"/>
    </location>
</feature>
<name>A0A6J5GGX0_9BURK</name>
<sequence length="444" mass="47071">MVETKERVLSATPHPAAEASLSSGRRWAVVASLFLFMAINFADKAVLGLVAVPLMHDMQLSPTQFGLVGSAFFLLFSVSGIATGVVADRCNLKWLIAALAFAWAVAQLPLGWPTTFAVLLLCRILLGAGEGPASPLALHVVYTWFDDHERNLPTTIVQQGATVGVIVSGPLLTFVAERWNWHAPFLFLGFASLAWLLLWLWVGDSGTHRRRFSEEPGAAQAAASPARRLPILPFFANRTIIGVMLQCFVGYAVISIGFTWTPAYLRLALDFPASHAAWIFAMQVAMQIPVGVALAMLSHRLLARGVPSRLARGAVISVVCVIAGIAYCAIYAGVPTPVKVALMAIASACAIQTFSFGPMLVAEVVPAERRGALLAITNSIVTLAGLLGPIAMGKLITSGHGASGYQLGFGVMGVLLVASGLAGFILLNPQRPAKPLRAESAANR</sequence>
<dbReference type="InterPro" id="IPR050382">
    <property type="entry name" value="MFS_Na/Anion_cotransporter"/>
</dbReference>
<feature type="transmembrane region" description="Helical" evidence="5">
    <location>
        <begin position="181"/>
        <end position="202"/>
    </location>
</feature>
<evidence type="ECO:0000256" key="1">
    <source>
        <dbReference type="ARBA" id="ARBA00004141"/>
    </source>
</evidence>
<feature type="transmembrane region" description="Helical" evidence="5">
    <location>
        <begin position="278"/>
        <end position="298"/>
    </location>
</feature>
<feature type="domain" description="Major facilitator superfamily (MFS) profile" evidence="6">
    <location>
        <begin position="29"/>
        <end position="431"/>
    </location>
</feature>
<dbReference type="InterPro" id="IPR020846">
    <property type="entry name" value="MFS_dom"/>
</dbReference>
<feature type="transmembrane region" description="Helical" evidence="5">
    <location>
        <begin position="404"/>
        <end position="427"/>
    </location>
</feature>
<feature type="transmembrane region" description="Helical" evidence="5">
    <location>
        <begin position="64"/>
        <end position="87"/>
    </location>
</feature>
<reference evidence="7 8" key="1">
    <citation type="submission" date="2020-04" db="EMBL/GenBank/DDBJ databases">
        <authorList>
            <person name="De Canck E."/>
        </authorList>
    </citation>
    <scope>NUCLEOTIDE SEQUENCE [LARGE SCALE GENOMIC DNA]</scope>
    <source>
        <strain evidence="7 8">LMG 28688</strain>
    </source>
</reference>
<evidence type="ECO:0000313" key="8">
    <source>
        <dbReference type="Proteomes" id="UP000494119"/>
    </source>
</evidence>
<keyword evidence="3 5" id="KW-1133">Transmembrane helix</keyword>
<dbReference type="Gene3D" id="1.20.1250.20">
    <property type="entry name" value="MFS general substrate transporter like domains"/>
    <property type="match status" value="2"/>
</dbReference>
<gene>
    <name evidence="7" type="primary">exuT_7</name>
    <name evidence="7" type="ORF">LMG28688_04584</name>
</gene>
<evidence type="ECO:0000256" key="4">
    <source>
        <dbReference type="ARBA" id="ARBA00023136"/>
    </source>
</evidence>
<accession>A0A6J5GGX0</accession>
<organism evidence="7 8">
    <name type="scientific">Paraburkholderia caffeinitolerans</name>
    <dbReference type="NCBI Taxonomy" id="1723730"/>
    <lineage>
        <taxon>Bacteria</taxon>
        <taxon>Pseudomonadati</taxon>
        <taxon>Pseudomonadota</taxon>
        <taxon>Betaproteobacteria</taxon>
        <taxon>Burkholderiales</taxon>
        <taxon>Burkholderiaceae</taxon>
        <taxon>Paraburkholderia</taxon>
    </lineage>
</organism>
<dbReference type="PROSITE" id="PS50850">
    <property type="entry name" value="MFS"/>
    <property type="match status" value="1"/>
</dbReference>
<feature type="transmembrane region" description="Helical" evidence="5">
    <location>
        <begin position="94"/>
        <end position="112"/>
    </location>
</feature>
<feature type="transmembrane region" description="Helical" evidence="5">
    <location>
        <begin position="310"/>
        <end position="334"/>
    </location>
</feature>
<dbReference type="RefSeq" id="WP_175196835.1">
    <property type="nucleotide sequence ID" value="NZ_CADIKL010000026.1"/>
</dbReference>
<dbReference type="AlphaFoldDB" id="A0A6J5GGX0"/>
<dbReference type="SUPFAM" id="SSF103473">
    <property type="entry name" value="MFS general substrate transporter"/>
    <property type="match status" value="1"/>
</dbReference>
<keyword evidence="4 5" id="KW-0472">Membrane</keyword>
<dbReference type="GO" id="GO:0022857">
    <property type="term" value="F:transmembrane transporter activity"/>
    <property type="evidence" value="ECO:0007669"/>
    <property type="project" value="InterPro"/>
</dbReference>
<dbReference type="GO" id="GO:0016020">
    <property type="term" value="C:membrane"/>
    <property type="evidence" value="ECO:0007669"/>
    <property type="project" value="UniProtKB-SubCell"/>
</dbReference>
<evidence type="ECO:0000313" key="7">
    <source>
        <dbReference type="EMBL" id="CAB3797688.1"/>
    </source>
</evidence>
<dbReference type="PANTHER" id="PTHR11662">
    <property type="entry name" value="SOLUTE CARRIER FAMILY 17"/>
    <property type="match status" value="1"/>
</dbReference>
<dbReference type="InterPro" id="IPR011701">
    <property type="entry name" value="MFS"/>
</dbReference>
<feature type="transmembrane region" description="Helical" evidence="5">
    <location>
        <begin position="27"/>
        <end position="52"/>
    </location>
</feature>
<proteinExistence type="predicted"/>
<keyword evidence="2 5" id="KW-0812">Transmembrane</keyword>
<protein>
    <submittedName>
        <fullName evidence="7">Hexuronate transporter</fullName>
    </submittedName>
</protein>
<dbReference type="Pfam" id="PF07690">
    <property type="entry name" value="MFS_1"/>
    <property type="match status" value="1"/>
</dbReference>
<feature type="transmembrane region" description="Helical" evidence="5">
    <location>
        <begin position="373"/>
        <end position="392"/>
    </location>
</feature>
<evidence type="ECO:0000256" key="5">
    <source>
        <dbReference type="SAM" id="Phobius"/>
    </source>
</evidence>
<evidence type="ECO:0000256" key="3">
    <source>
        <dbReference type="ARBA" id="ARBA00022989"/>
    </source>
</evidence>
<keyword evidence="8" id="KW-1185">Reference proteome</keyword>
<comment type="subcellular location">
    <subcellularLocation>
        <location evidence="1">Membrane</location>
        <topology evidence="1">Multi-pass membrane protein</topology>
    </subcellularLocation>
</comment>
<feature type="transmembrane region" description="Helical" evidence="5">
    <location>
        <begin position="340"/>
        <end position="361"/>
    </location>
</feature>
<dbReference type="EMBL" id="CADIKL010000026">
    <property type="protein sequence ID" value="CAB3797688.1"/>
    <property type="molecule type" value="Genomic_DNA"/>
</dbReference>
<dbReference type="InterPro" id="IPR036259">
    <property type="entry name" value="MFS_trans_sf"/>
</dbReference>
<dbReference type="PANTHER" id="PTHR11662:SF450">
    <property type="entry name" value="BLR1003 PROTEIN"/>
    <property type="match status" value="1"/>
</dbReference>
<evidence type="ECO:0000259" key="6">
    <source>
        <dbReference type="PROSITE" id="PS50850"/>
    </source>
</evidence>
<evidence type="ECO:0000256" key="2">
    <source>
        <dbReference type="ARBA" id="ARBA00022692"/>
    </source>
</evidence>
<dbReference type="Proteomes" id="UP000494119">
    <property type="component" value="Unassembled WGS sequence"/>
</dbReference>